<evidence type="ECO:0000313" key="1">
    <source>
        <dbReference type="Proteomes" id="UP000515163"/>
    </source>
</evidence>
<dbReference type="GO" id="GO:2000042">
    <property type="term" value="P:negative regulation of double-strand break repair via homologous recombination"/>
    <property type="evidence" value="ECO:0007669"/>
    <property type="project" value="TreeGrafter"/>
</dbReference>
<dbReference type="Gene3D" id="2.40.50.140">
    <property type="entry name" value="Nucleic acid-binding proteins"/>
    <property type="match status" value="1"/>
</dbReference>
<dbReference type="RefSeq" id="XP_031558815.1">
    <property type="nucleotide sequence ID" value="XM_031702955.1"/>
</dbReference>
<dbReference type="GO" id="GO:0016607">
    <property type="term" value="C:nuclear speck"/>
    <property type="evidence" value="ECO:0007669"/>
    <property type="project" value="TreeGrafter"/>
</dbReference>
<dbReference type="Proteomes" id="UP000515163">
    <property type="component" value="Unplaced"/>
</dbReference>
<gene>
    <name evidence="2" type="primary">LOC116295199</name>
</gene>
<dbReference type="GO" id="GO:0033045">
    <property type="term" value="P:regulation of sister chromatid segregation"/>
    <property type="evidence" value="ECO:0007669"/>
    <property type="project" value="TreeGrafter"/>
</dbReference>
<reference evidence="2" key="1">
    <citation type="submission" date="2025-08" db="UniProtKB">
        <authorList>
            <consortium name="RefSeq"/>
        </authorList>
    </citation>
    <scope>IDENTIFICATION</scope>
    <source>
        <tissue evidence="2">Tentacle</tissue>
    </source>
</reference>
<dbReference type="GO" id="GO:0005829">
    <property type="term" value="C:cytosol"/>
    <property type="evidence" value="ECO:0007669"/>
    <property type="project" value="TreeGrafter"/>
</dbReference>
<keyword evidence="1" id="KW-1185">Reference proteome</keyword>
<dbReference type="GO" id="GO:0006281">
    <property type="term" value="P:DNA repair"/>
    <property type="evidence" value="ECO:0007669"/>
    <property type="project" value="TreeGrafter"/>
</dbReference>
<dbReference type="PANTHER" id="PTHR33962:SF1">
    <property type="entry name" value="RECQ-MEDIATED GENOME INSTABILITY PROTEIN 2"/>
    <property type="match status" value="1"/>
</dbReference>
<proteinExistence type="predicted"/>
<dbReference type="GeneID" id="116295199"/>
<dbReference type="GO" id="GO:0043007">
    <property type="term" value="P:maintenance of rDNA"/>
    <property type="evidence" value="ECO:0007669"/>
    <property type="project" value="TreeGrafter"/>
</dbReference>
<dbReference type="InParanoid" id="A0A6P8I1Q2"/>
<dbReference type="Pfam" id="PF16100">
    <property type="entry name" value="RMI2"/>
    <property type="match status" value="1"/>
</dbReference>
<organism evidence="1 2">
    <name type="scientific">Actinia tenebrosa</name>
    <name type="common">Australian red waratah sea anemone</name>
    <dbReference type="NCBI Taxonomy" id="6105"/>
    <lineage>
        <taxon>Eukaryota</taxon>
        <taxon>Metazoa</taxon>
        <taxon>Cnidaria</taxon>
        <taxon>Anthozoa</taxon>
        <taxon>Hexacorallia</taxon>
        <taxon>Actiniaria</taxon>
        <taxon>Actiniidae</taxon>
        <taxon>Actinia</taxon>
    </lineage>
</organism>
<dbReference type="PANTHER" id="PTHR33962">
    <property type="entry name" value="RECQ-MEDIATED GENOME INSTABILITY PROTEIN 2 RMI2"/>
    <property type="match status" value="1"/>
</dbReference>
<dbReference type="KEGG" id="aten:116295199"/>
<dbReference type="InterPro" id="IPR012340">
    <property type="entry name" value="NA-bd_OB-fold"/>
</dbReference>
<dbReference type="AlphaFoldDB" id="A0A6P8I1Q2"/>
<protein>
    <submittedName>
        <fullName evidence="2">RecQ-mediated genome instability protein 2-like</fullName>
    </submittedName>
</protein>
<evidence type="ECO:0000313" key="2">
    <source>
        <dbReference type="RefSeq" id="XP_031558815.1"/>
    </source>
</evidence>
<dbReference type="FunCoup" id="A0A6P8I1Q2">
    <property type="interactions" value="1180"/>
</dbReference>
<sequence>MSQRPSSISSSHSRLNSGLNSPAKKFFAAQIPSCVQTNKDSSSNNTDEWTYKSNRRSSISFSQIWVQGIVVLVSTDGNDMLIDDGTGIVYVTGLIKLVKNILISKGMYVMVAGQLKSTGSSSTPQSDQPYPTIRILKFSDLSKNLSTEALWMLEVVDAQMNDRKTNA</sequence>
<dbReference type="InterPro" id="IPR032245">
    <property type="entry name" value="RMI2"/>
</dbReference>
<name>A0A6P8I1Q2_ACTTE</name>
<dbReference type="OrthoDB" id="10024265at2759"/>
<accession>A0A6P8I1Q2</accession>